<sequence>MAVSPFDDQASTYNDFCETPLGHFVDVVEHDMVAALAGPKPGESAIDLGCGTGSYTYWLHDMGLTVVGVDTSPNMLEVARQKRENGVTFLQADLIRLPFDDGMFDLAICNAVLEFTNDPVAILREAFRVLKPGGRFVIGCINKYGAWGRKYAKRGHEDPTSIYSHAQFFSFEDISGMGLGHPSEVRFGLYVTPDEFGDFESAMELEQERHTRNCGAGYFVARWDKTLER</sequence>
<dbReference type="PANTHER" id="PTHR43591">
    <property type="entry name" value="METHYLTRANSFERASE"/>
    <property type="match status" value="1"/>
</dbReference>
<organism evidence="2 3">
    <name type="scientific">Alicyclobacillus mengziensis</name>
    <dbReference type="NCBI Taxonomy" id="2931921"/>
    <lineage>
        <taxon>Bacteria</taxon>
        <taxon>Bacillati</taxon>
        <taxon>Bacillota</taxon>
        <taxon>Bacilli</taxon>
        <taxon>Bacillales</taxon>
        <taxon>Alicyclobacillaceae</taxon>
        <taxon>Alicyclobacillus</taxon>
    </lineage>
</organism>
<dbReference type="Proteomes" id="UP000663505">
    <property type="component" value="Chromosome"/>
</dbReference>
<dbReference type="Pfam" id="PF08241">
    <property type="entry name" value="Methyltransf_11"/>
    <property type="match status" value="1"/>
</dbReference>
<proteinExistence type="predicted"/>
<dbReference type="InterPro" id="IPR029063">
    <property type="entry name" value="SAM-dependent_MTases_sf"/>
</dbReference>
<dbReference type="KEGG" id="afx:JZ786_07130"/>
<dbReference type="GO" id="GO:0008757">
    <property type="term" value="F:S-adenosylmethionine-dependent methyltransferase activity"/>
    <property type="evidence" value="ECO:0007669"/>
    <property type="project" value="InterPro"/>
</dbReference>
<accession>A0A9X7W107</accession>
<dbReference type="Gene3D" id="3.40.50.150">
    <property type="entry name" value="Vaccinia Virus protein VP39"/>
    <property type="match status" value="1"/>
</dbReference>
<reference evidence="2 3" key="1">
    <citation type="submission" date="2021-02" db="EMBL/GenBank/DDBJ databases">
        <title>Alicyclobacillus curvatus sp. nov. and Alicyclobacillus mengziensis sp. nov., two acidophilic bacteria isolated from acid mine drainage.</title>
        <authorList>
            <person name="Huang Y."/>
        </authorList>
    </citation>
    <scope>NUCLEOTIDE SEQUENCE [LARGE SCALE GENOMIC DNA]</scope>
    <source>
        <strain evidence="2 3">S30H14</strain>
    </source>
</reference>
<protein>
    <submittedName>
        <fullName evidence="2">Class I SAM-dependent methyltransferase</fullName>
    </submittedName>
</protein>
<gene>
    <name evidence="2" type="ORF">JZ786_07130</name>
</gene>
<name>A0A9X7W107_9BACL</name>
<feature type="domain" description="Methyltransferase type 11" evidence="1">
    <location>
        <begin position="47"/>
        <end position="138"/>
    </location>
</feature>
<evidence type="ECO:0000313" key="2">
    <source>
        <dbReference type="EMBL" id="QSO48726.1"/>
    </source>
</evidence>
<dbReference type="RefSeq" id="WP_206658048.1">
    <property type="nucleotide sequence ID" value="NZ_CP071182.1"/>
</dbReference>
<dbReference type="SUPFAM" id="SSF53335">
    <property type="entry name" value="S-adenosyl-L-methionine-dependent methyltransferases"/>
    <property type="match status" value="1"/>
</dbReference>
<evidence type="ECO:0000313" key="3">
    <source>
        <dbReference type="Proteomes" id="UP000663505"/>
    </source>
</evidence>
<keyword evidence="3" id="KW-1185">Reference proteome</keyword>
<keyword evidence="2" id="KW-0808">Transferase</keyword>
<evidence type="ECO:0000259" key="1">
    <source>
        <dbReference type="Pfam" id="PF08241"/>
    </source>
</evidence>
<dbReference type="AlphaFoldDB" id="A0A9X7W107"/>
<dbReference type="EMBL" id="CP071182">
    <property type="protein sequence ID" value="QSO48726.1"/>
    <property type="molecule type" value="Genomic_DNA"/>
</dbReference>
<dbReference type="InterPro" id="IPR013216">
    <property type="entry name" value="Methyltransf_11"/>
</dbReference>
<keyword evidence="2" id="KW-0489">Methyltransferase</keyword>
<dbReference type="CDD" id="cd02440">
    <property type="entry name" value="AdoMet_MTases"/>
    <property type="match status" value="1"/>
</dbReference>
<dbReference type="GO" id="GO:0032259">
    <property type="term" value="P:methylation"/>
    <property type="evidence" value="ECO:0007669"/>
    <property type="project" value="UniProtKB-KW"/>
</dbReference>